<sequence length="247" mass="29299">LVDRFLNVVTWHDLKWAGLFVFIKSSGGLWESFIVTPKHVRVTRLYCNYFERKRRYIIIILTIVQYRYGSNPIVSYAVFMYRRVFIIRNVLCESHHCVGDWNGCQRRFSIRRSGTIAKPARSGSSLRDATTISFNRPVFVRARTRVRVPFRIYAVLVQIFTSLIFNNNLHSWITCRHLTCNIQIFIMDCYNISSFLLQYCEPQDVSNYNGVSRSWYSMHNSHVHSPYIMFRLNNGLRKRPTNSRFEN</sequence>
<keyword evidence="1" id="KW-0472">Membrane</keyword>
<feature type="non-terminal residue" evidence="2">
    <location>
        <position position="1"/>
    </location>
</feature>
<accession>A0A6G0U8B1</accession>
<comment type="caution">
    <text evidence="2">The sequence shown here is derived from an EMBL/GenBank/DDBJ whole genome shotgun (WGS) entry which is preliminary data.</text>
</comment>
<name>A0A6G0U8B1_APHGL</name>
<proteinExistence type="predicted"/>
<keyword evidence="1" id="KW-0812">Transmembrane</keyword>
<evidence type="ECO:0000313" key="2">
    <source>
        <dbReference type="EMBL" id="KAE9544522.1"/>
    </source>
</evidence>
<reference evidence="2 3" key="1">
    <citation type="submission" date="2019-08" db="EMBL/GenBank/DDBJ databases">
        <title>The genome of the soybean aphid Biotype 1, its phylome, world population structure and adaptation to the North American continent.</title>
        <authorList>
            <person name="Giordano R."/>
            <person name="Donthu R.K."/>
            <person name="Hernandez A.G."/>
            <person name="Wright C.L."/>
            <person name="Zimin A.V."/>
        </authorList>
    </citation>
    <scope>NUCLEOTIDE SEQUENCE [LARGE SCALE GENOMIC DNA]</scope>
    <source>
        <tissue evidence="2">Whole aphids</tissue>
    </source>
</reference>
<protein>
    <submittedName>
        <fullName evidence="2">Uncharacterized protein</fullName>
    </submittedName>
</protein>
<dbReference type="AlphaFoldDB" id="A0A6G0U8B1"/>
<keyword evidence="1" id="KW-1133">Transmembrane helix</keyword>
<feature type="transmembrane region" description="Helical" evidence="1">
    <location>
        <begin position="16"/>
        <end position="35"/>
    </location>
</feature>
<dbReference type="EMBL" id="VYZN01000001">
    <property type="protein sequence ID" value="KAE9544522.1"/>
    <property type="molecule type" value="Genomic_DNA"/>
</dbReference>
<feature type="transmembrane region" description="Helical" evidence="1">
    <location>
        <begin position="56"/>
        <end position="79"/>
    </location>
</feature>
<keyword evidence="3" id="KW-1185">Reference proteome</keyword>
<gene>
    <name evidence="2" type="ORF">AGLY_000063</name>
</gene>
<evidence type="ECO:0000313" key="3">
    <source>
        <dbReference type="Proteomes" id="UP000475862"/>
    </source>
</evidence>
<organism evidence="2 3">
    <name type="scientific">Aphis glycines</name>
    <name type="common">Soybean aphid</name>
    <dbReference type="NCBI Taxonomy" id="307491"/>
    <lineage>
        <taxon>Eukaryota</taxon>
        <taxon>Metazoa</taxon>
        <taxon>Ecdysozoa</taxon>
        <taxon>Arthropoda</taxon>
        <taxon>Hexapoda</taxon>
        <taxon>Insecta</taxon>
        <taxon>Pterygota</taxon>
        <taxon>Neoptera</taxon>
        <taxon>Paraneoptera</taxon>
        <taxon>Hemiptera</taxon>
        <taxon>Sternorrhyncha</taxon>
        <taxon>Aphidomorpha</taxon>
        <taxon>Aphidoidea</taxon>
        <taxon>Aphididae</taxon>
        <taxon>Aphidini</taxon>
        <taxon>Aphis</taxon>
        <taxon>Aphis</taxon>
    </lineage>
</organism>
<evidence type="ECO:0000256" key="1">
    <source>
        <dbReference type="SAM" id="Phobius"/>
    </source>
</evidence>
<dbReference type="Proteomes" id="UP000475862">
    <property type="component" value="Unassembled WGS sequence"/>
</dbReference>